<evidence type="ECO:0000256" key="11">
    <source>
        <dbReference type="RuleBase" id="RU362031"/>
    </source>
</evidence>
<feature type="domain" description="PDZ" evidence="12">
    <location>
        <begin position="167"/>
        <end position="238"/>
    </location>
</feature>
<comment type="similarity">
    <text evidence="3 11">Belongs to the peptidase M50B family.</text>
</comment>
<evidence type="ECO:0000256" key="9">
    <source>
        <dbReference type="ARBA" id="ARBA00023049"/>
    </source>
</evidence>
<dbReference type="InterPro" id="IPR001478">
    <property type="entry name" value="PDZ"/>
</dbReference>
<reference evidence="13 14" key="1">
    <citation type="submission" date="2018-07" db="EMBL/GenBank/DDBJ databases">
        <title>Genomic Encyclopedia of Type Strains, Phase IV (KMG-IV): sequencing the most valuable type-strain genomes for metagenomic binning, comparative biology and taxonomic classification.</title>
        <authorList>
            <person name="Goeker M."/>
        </authorList>
    </citation>
    <scope>NUCLEOTIDE SEQUENCE [LARGE SCALE GENOMIC DNA]</scope>
    <source>
        <strain evidence="13 14">DSM 27016</strain>
    </source>
</reference>
<evidence type="ECO:0000313" key="13">
    <source>
        <dbReference type="EMBL" id="RCX11396.1"/>
    </source>
</evidence>
<dbReference type="GO" id="GO:0004222">
    <property type="term" value="F:metalloendopeptidase activity"/>
    <property type="evidence" value="ECO:0007669"/>
    <property type="project" value="InterPro"/>
</dbReference>
<dbReference type="InterPro" id="IPR008915">
    <property type="entry name" value="Peptidase_M50"/>
</dbReference>
<dbReference type="PROSITE" id="PS50106">
    <property type="entry name" value="PDZ"/>
    <property type="match status" value="1"/>
</dbReference>
<evidence type="ECO:0000256" key="3">
    <source>
        <dbReference type="ARBA" id="ARBA00007931"/>
    </source>
</evidence>
<comment type="cofactor">
    <cofactor evidence="1 11">
        <name>Zn(2+)</name>
        <dbReference type="ChEBI" id="CHEBI:29105"/>
    </cofactor>
</comment>
<evidence type="ECO:0000256" key="6">
    <source>
        <dbReference type="ARBA" id="ARBA00022801"/>
    </source>
</evidence>
<keyword evidence="9 11" id="KW-0482">Metalloprotease</keyword>
<dbReference type="Proteomes" id="UP000253034">
    <property type="component" value="Unassembled WGS sequence"/>
</dbReference>
<evidence type="ECO:0000256" key="7">
    <source>
        <dbReference type="ARBA" id="ARBA00022833"/>
    </source>
</evidence>
<protein>
    <recommendedName>
        <fullName evidence="11">Zinc metalloprotease</fullName>
        <ecNumber evidence="11">3.4.24.-</ecNumber>
    </recommendedName>
</protein>
<feature type="transmembrane region" description="Helical" evidence="11">
    <location>
        <begin position="352"/>
        <end position="372"/>
    </location>
</feature>
<dbReference type="SMART" id="SM00228">
    <property type="entry name" value="PDZ"/>
    <property type="match status" value="2"/>
</dbReference>
<proteinExistence type="inferred from homology"/>
<evidence type="ECO:0000259" key="12">
    <source>
        <dbReference type="PROSITE" id="PS50106"/>
    </source>
</evidence>
<dbReference type="EC" id="3.4.24.-" evidence="11"/>
<dbReference type="Pfam" id="PF17820">
    <property type="entry name" value="PDZ_6"/>
    <property type="match status" value="2"/>
</dbReference>
<dbReference type="InterPro" id="IPR004387">
    <property type="entry name" value="Pept_M50_Zn"/>
</dbReference>
<evidence type="ECO:0000256" key="8">
    <source>
        <dbReference type="ARBA" id="ARBA00022989"/>
    </source>
</evidence>
<feature type="transmembrane region" description="Helical" evidence="11">
    <location>
        <begin position="84"/>
        <end position="109"/>
    </location>
</feature>
<keyword evidence="5 11" id="KW-0812">Transmembrane</keyword>
<keyword evidence="6 11" id="KW-0378">Hydrolase</keyword>
<dbReference type="Gene3D" id="2.30.42.10">
    <property type="match status" value="2"/>
</dbReference>
<dbReference type="EMBL" id="QPJT01000025">
    <property type="protein sequence ID" value="RCX11396.1"/>
    <property type="molecule type" value="Genomic_DNA"/>
</dbReference>
<dbReference type="InterPro" id="IPR036034">
    <property type="entry name" value="PDZ_sf"/>
</dbReference>
<evidence type="ECO:0000256" key="10">
    <source>
        <dbReference type="ARBA" id="ARBA00023136"/>
    </source>
</evidence>
<sequence length="429" mass="46640">MSILVAILALSFLIVVHEFGHFIVAKLSGIKVLDFSLFMGPKLFSFRRGETLYSVRLIPLGGYVRMEGEEQKSDDLRAYNNKPVLVRAAVIAAGPVMNIITAIILITIITSVAGYSTNEVSFVAPTTAAAEAQIQAGDRIVSYDNKRVYHPNDIGLFVYGTKGKIVNVEIERGNEKMTVEVKPETIPAERYILGFGPQKGYGEGSNAVKTVQENSNAFKAGLKPGDVITGLNGVAIENNRQIRDFMTVNKDNPVDVTVNRGGEEVALKITPIVTKGQEMYEVGMDFKRTKSGLASTVKNSAIYAYTLSRNVYYSLTWLVTGKVSLNQMSGPVGIVNAIGDVVEMSPTLSDRILNLLSVVAFISINLGLFNLIPFPALDGSKLILLAVEGIRRKAIPPEKEAFISLIGLVLLVMLMIFATYNDILRLSGG</sequence>
<dbReference type="CDD" id="cd06163">
    <property type="entry name" value="S2P-M50_PDZ_RseP-like"/>
    <property type="match status" value="2"/>
</dbReference>
<keyword evidence="11" id="KW-0479">Metal-binding</keyword>
<gene>
    <name evidence="13" type="ORF">DFR58_12542</name>
</gene>
<comment type="caution">
    <text evidence="13">The sequence shown here is derived from an EMBL/GenBank/DDBJ whole genome shotgun (WGS) entry which is preliminary data.</text>
</comment>
<dbReference type="GO" id="GO:0046872">
    <property type="term" value="F:metal ion binding"/>
    <property type="evidence" value="ECO:0007669"/>
    <property type="project" value="UniProtKB-KW"/>
</dbReference>
<dbReference type="PANTHER" id="PTHR42837">
    <property type="entry name" value="REGULATOR OF SIGMA-E PROTEASE RSEP"/>
    <property type="match status" value="1"/>
</dbReference>
<keyword evidence="8 11" id="KW-1133">Transmembrane helix</keyword>
<accession>A0A369AT05</accession>
<keyword evidence="10 11" id="KW-0472">Membrane</keyword>
<dbReference type="RefSeq" id="WP_114299148.1">
    <property type="nucleotide sequence ID" value="NZ_QPJT01000025.1"/>
</dbReference>
<dbReference type="SUPFAM" id="SSF50156">
    <property type="entry name" value="PDZ domain-like"/>
    <property type="match status" value="2"/>
</dbReference>
<evidence type="ECO:0000256" key="2">
    <source>
        <dbReference type="ARBA" id="ARBA00004141"/>
    </source>
</evidence>
<dbReference type="GO" id="GO:0016020">
    <property type="term" value="C:membrane"/>
    <property type="evidence" value="ECO:0007669"/>
    <property type="project" value="UniProtKB-SubCell"/>
</dbReference>
<evidence type="ECO:0000256" key="1">
    <source>
        <dbReference type="ARBA" id="ARBA00001947"/>
    </source>
</evidence>
<dbReference type="Pfam" id="PF02163">
    <property type="entry name" value="Peptidase_M50"/>
    <property type="match status" value="1"/>
</dbReference>
<evidence type="ECO:0000256" key="5">
    <source>
        <dbReference type="ARBA" id="ARBA00022692"/>
    </source>
</evidence>
<comment type="subcellular location">
    <subcellularLocation>
        <location evidence="2">Membrane</location>
        <topology evidence="2">Multi-pass membrane protein</topology>
    </subcellularLocation>
</comment>
<name>A0A369AT05_9FIRM</name>
<keyword evidence="4 13" id="KW-0645">Protease</keyword>
<keyword evidence="14" id="KW-1185">Reference proteome</keyword>
<evidence type="ECO:0000313" key="14">
    <source>
        <dbReference type="Proteomes" id="UP000253034"/>
    </source>
</evidence>
<dbReference type="NCBIfam" id="TIGR00054">
    <property type="entry name" value="RIP metalloprotease RseP"/>
    <property type="match status" value="1"/>
</dbReference>
<dbReference type="OrthoDB" id="9782003at2"/>
<dbReference type="GO" id="GO:0006508">
    <property type="term" value="P:proteolysis"/>
    <property type="evidence" value="ECO:0007669"/>
    <property type="project" value="UniProtKB-KW"/>
</dbReference>
<evidence type="ECO:0000256" key="4">
    <source>
        <dbReference type="ARBA" id="ARBA00022670"/>
    </source>
</evidence>
<dbReference type="AlphaFoldDB" id="A0A369AT05"/>
<keyword evidence="7 11" id="KW-0862">Zinc</keyword>
<feature type="transmembrane region" description="Helical" evidence="11">
    <location>
        <begin position="401"/>
        <end position="420"/>
    </location>
</feature>
<dbReference type="PANTHER" id="PTHR42837:SF2">
    <property type="entry name" value="MEMBRANE METALLOPROTEASE ARASP2, CHLOROPLASTIC-RELATED"/>
    <property type="match status" value="1"/>
</dbReference>
<dbReference type="InterPro" id="IPR041489">
    <property type="entry name" value="PDZ_6"/>
</dbReference>
<organism evidence="13 14">
    <name type="scientific">Anaerobacterium chartisolvens</name>
    <dbReference type="NCBI Taxonomy" id="1297424"/>
    <lineage>
        <taxon>Bacteria</taxon>
        <taxon>Bacillati</taxon>
        <taxon>Bacillota</taxon>
        <taxon>Clostridia</taxon>
        <taxon>Eubacteriales</taxon>
        <taxon>Oscillospiraceae</taxon>
        <taxon>Anaerobacterium</taxon>
    </lineage>
</organism>